<evidence type="ECO:0000256" key="1">
    <source>
        <dbReference type="SAM" id="Phobius"/>
    </source>
</evidence>
<comment type="caution">
    <text evidence="2">The sequence shown here is derived from an EMBL/GenBank/DDBJ whole genome shotgun (WGS) entry which is preliminary data.</text>
</comment>
<evidence type="ECO:0000313" key="3">
    <source>
        <dbReference type="Proteomes" id="UP001500503"/>
    </source>
</evidence>
<proteinExistence type="predicted"/>
<feature type="transmembrane region" description="Helical" evidence="1">
    <location>
        <begin position="55"/>
        <end position="75"/>
    </location>
</feature>
<keyword evidence="1" id="KW-0472">Membrane</keyword>
<keyword evidence="3" id="KW-1185">Reference proteome</keyword>
<organism evidence="2 3">
    <name type="scientific">Actinoallomurus oryzae</name>
    <dbReference type="NCBI Taxonomy" id="502180"/>
    <lineage>
        <taxon>Bacteria</taxon>
        <taxon>Bacillati</taxon>
        <taxon>Actinomycetota</taxon>
        <taxon>Actinomycetes</taxon>
        <taxon>Streptosporangiales</taxon>
        <taxon>Thermomonosporaceae</taxon>
        <taxon>Actinoallomurus</taxon>
    </lineage>
</organism>
<reference evidence="3" key="1">
    <citation type="journal article" date="2019" name="Int. J. Syst. Evol. Microbiol.">
        <title>The Global Catalogue of Microorganisms (GCM) 10K type strain sequencing project: providing services to taxonomists for standard genome sequencing and annotation.</title>
        <authorList>
            <consortium name="The Broad Institute Genomics Platform"/>
            <consortium name="The Broad Institute Genome Sequencing Center for Infectious Disease"/>
            <person name="Wu L."/>
            <person name="Ma J."/>
        </authorList>
    </citation>
    <scope>NUCLEOTIDE SEQUENCE [LARGE SCALE GENOMIC DNA]</scope>
    <source>
        <strain evidence="3">JCM 17933</strain>
    </source>
</reference>
<evidence type="ECO:0008006" key="4">
    <source>
        <dbReference type="Google" id="ProtNLM"/>
    </source>
</evidence>
<sequence>MASVYAVARRVLGPPARLAYRLTRAAARAAGAYAVRLSSADTRPGWMNRLPANRFALAALVVLAVAALYGVASFARPAASAPRHGTTVPVTSAYAACPDTHGARVSAVTPPGARGSGQASVAGAPVVLTTPGTAWSDDVTKGAGPWVFGAQGSLAPGLTVEQTTSDGGLAGTRCVQPATDLWFAGPGPADADGVSLYLTNVDDRPVTALVTALSPEGSIETPEGQDEVPVGPHSTRLVQVGVQVEGFGQAAADAKLVALHVHALTGRLSAAVRVERKKGADWLPETAPSRRVVVPGVPSGKGRRRLLIAVPGQDEAKVTVQGMARDGAFAPTGERALEAPALAVTPFDLGLGGKPAALRLVADRPIVAALVAEKGDDFGVTAAVPPLGAGTGTGLVADDRDTTTLLLSAPPEHAAAVRLTQLMTQGPAGTAKDVAVPAGHTVEVAMPPPAGGDDYGLVIAPRPGSGPVYAARLLEMKKKGFTLLPVPPARMTAVLPPVADSPVPWPRG</sequence>
<dbReference type="EMBL" id="BAABHF010000050">
    <property type="protein sequence ID" value="GAA4515747.1"/>
    <property type="molecule type" value="Genomic_DNA"/>
</dbReference>
<keyword evidence="1" id="KW-1133">Transmembrane helix</keyword>
<protein>
    <recommendedName>
        <fullName evidence="4">Secreted protein</fullName>
    </recommendedName>
</protein>
<name>A0ABP8R1Q3_9ACTN</name>
<evidence type="ECO:0000313" key="2">
    <source>
        <dbReference type="EMBL" id="GAA4515747.1"/>
    </source>
</evidence>
<keyword evidence="1" id="KW-0812">Transmembrane</keyword>
<dbReference type="Proteomes" id="UP001500503">
    <property type="component" value="Unassembled WGS sequence"/>
</dbReference>
<accession>A0ABP8R1Q3</accession>
<dbReference type="Pfam" id="PF18986">
    <property type="entry name" value="DUF5719"/>
    <property type="match status" value="1"/>
</dbReference>
<gene>
    <name evidence="2" type="ORF">GCM10023191_085960</name>
</gene>
<dbReference type="InterPro" id="IPR043777">
    <property type="entry name" value="DUF5719"/>
</dbReference>